<feature type="compositionally biased region" description="Basic and acidic residues" evidence="4">
    <location>
        <begin position="346"/>
        <end position="357"/>
    </location>
</feature>
<evidence type="ECO:0000313" key="5">
    <source>
        <dbReference type="EMBL" id="KIK29810.1"/>
    </source>
</evidence>
<dbReference type="EMBL" id="KN833688">
    <property type="protein sequence ID" value="KIK29810.1"/>
    <property type="molecule type" value="Genomic_DNA"/>
</dbReference>
<gene>
    <name evidence="5" type="ORF">PISMIDRAFT_671767</name>
</gene>
<keyword evidence="6" id="KW-1185">Reference proteome</keyword>
<reference evidence="6" key="2">
    <citation type="submission" date="2015-01" db="EMBL/GenBank/DDBJ databases">
        <title>Evolutionary Origins and Diversification of the Mycorrhizal Mutualists.</title>
        <authorList>
            <consortium name="DOE Joint Genome Institute"/>
            <consortium name="Mycorrhizal Genomics Consortium"/>
            <person name="Kohler A."/>
            <person name="Kuo A."/>
            <person name="Nagy L.G."/>
            <person name="Floudas D."/>
            <person name="Copeland A."/>
            <person name="Barry K.W."/>
            <person name="Cichocki N."/>
            <person name="Veneault-Fourrey C."/>
            <person name="LaButti K."/>
            <person name="Lindquist E.A."/>
            <person name="Lipzen A."/>
            <person name="Lundell T."/>
            <person name="Morin E."/>
            <person name="Murat C."/>
            <person name="Riley R."/>
            <person name="Ohm R."/>
            <person name="Sun H."/>
            <person name="Tunlid A."/>
            <person name="Henrissat B."/>
            <person name="Grigoriev I.V."/>
            <person name="Hibbett D.S."/>
            <person name="Martin F."/>
        </authorList>
    </citation>
    <scope>NUCLEOTIDE SEQUENCE [LARGE SCALE GENOMIC DNA]</scope>
    <source>
        <strain evidence="6">441</strain>
    </source>
</reference>
<evidence type="ECO:0000313" key="6">
    <source>
        <dbReference type="Proteomes" id="UP000054018"/>
    </source>
</evidence>
<keyword evidence="1 3" id="KW-0853">WD repeat</keyword>
<dbReference type="InterPro" id="IPR015943">
    <property type="entry name" value="WD40/YVTN_repeat-like_dom_sf"/>
</dbReference>
<keyword evidence="2" id="KW-0677">Repeat</keyword>
<dbReference type="PANTHER" id="PTHR22847">
    <property type="entry name" value="WD40 REPEAT PROTEIN"/>
    <property type="match status" value="1"/>
</dbReference>
<proteinExistence type="predicted"/>
<organism evidence="5 6">
    <name type="scientific">Pisolithus microcarpus 441</name>
    <dbReference type="NCBI Taxonomy" id="765257"/>
    <lineage>
        <taxon>Eukaryota</taxon>
        <taxon>Fungi</taxon>
        <taxon>Dikarya</taxon>
        <taxon>Basidiomycota</taxon>
        <taxon>Agaricomycotina</taxon>
        <taxon>Agaricomycetes</taxon>
        <taxon>Agaricomycetidae</taxon>
        <taxon>Boletales</taxon>
        <taxon>Sclerodermatineae</taxon>
        <taxon>Pisolithaceae</taxon>
        <taxon>Pisolithus</taxon>
    </lineage>
</organism>
<dbReference type="SMART" id="SM00320">
    <property type="entry name" value="WD40"/>
    <property type="match status" value="4"/>
</dbReference>
<name>A0A0C9YXE9_9AGAM</name>
<reference evidence="5 6" key="1">
    <citation type="submission" date="2014-04" db="EMBL/GenBank/DDBJ databases">
        <authorList>
            <consortium name="DOE Joint Genome Institute"/>
            <person name="Kuo A."/>
            <person name="Kohler A."/>
            <person name="Costa M.D."/>
            <person name="Nagy L.G."/>
            <person name="Floudas D."/>
            <person name="Copeland A."/>
            <person name="Barry K.W."/>
            <person name="Cichocki N."/>
            <person name="Veneault-Fourrey C."/>
            <person name="LaButti K."/>
            <person name="Lindquist E.A."/>
            <person name="Lipzen A."/>
            <person name="Lundell T."/>
            <person name="Morin E."/>
            <person name="Murat C."/>
            <person name="Sun H."/>
            <person name="Tunlid A."/>
            <person name="Henrissat B."/>
            <person name="Grigoriev I.V."/>
            <person name="Hibbett D.S."/>
            <person name="Martin F."/>
            <person name="Nordberg H.P."/>
            <person name="Cantor M.N."/>
            <person name="Hua S.X."/>
        </authorList>
    </citation>
    <scope>NUCLEOTIDE SEQUENCE [LARGE SCALE GENOMIC DNA]</scope>
    <source>
        <strain evidence="5 6">441</strain>
    </source>
</reference>
<dbReference type="PANTHER" id="PTHR22847:SF637">
    <property type="entry name" value="WD REPEAT DOMAIN 5B"/>
    <property type="match status" value="1"/>
</dbReference>
<evidence type="ECO:0000256" key="2">
    <source>
        <dbReference type="ARBA" id="ARBA00022737"/>
    </source>
</evidence>
<dbReference type="SUPFAM" id="SSF50998">
    <property type="entry name" value="Quinoprotein alcohol dehydrogenase-like"/>
    <property type="match status" value="1"/>
</dbReference>
<evidence type="ECO:0000256" key="3">
    <source>
        <dbReference type="PROSITE-ProRule" id="PRU00221"/>
    </source>
</evidence>
<dbReference type="HOGENOM" id="CLU_588076_0_0_1"/>
<dbReference type="PROSITE" id="PS50082">
    <property type="entry name" value="WD_REPEATS_2"/>
    <property type="match status" value="1"/>
</dbReference>
<dbReference type="Pfam" id="PF00400">
    <property type="entry name" value="WD40"/>
    <property type="match status" value="2"/>
</dbReference>
<sequence>MSDGQPVPSPEVYPAHFFASLAYSPSGSRIVGGTGYGELYVFDAPSGSVVLGPLNGHSEECTIRQISFFSEEIFVTAGTDGTVRQWNCRTGERIGKPFTSHEGSVLEVACLVNKKTVGSFARYGQVLTWHMDTLEILGEFRARVNSSQLATFSHDGTRLVAADQYSMAIYDVEHCQQLIEVDLHSRGVAVYTAAFAPDLKSIYFCCGTPVMMVWNVEKEEFEDEVLVGSDWLPMVTRCSPDGKLVATSDEDDKTYVWSTASREVIKIFDDGGPFAFSPDGHHFTHPTRGRGLAINDVRRYLPVEQLPWLDHPVTNQLEEVEEDQQADFFHTERKKPEVMSEPPVQRIEDSPKSELKKRGTGLMSRLFRRRIRSQSTRENDQVSVELVYTARDKKPLIVASRENDVQVQERRSVDRALDRHDSTLTVTSTSPSVADEGDAQAIDGEHYGCCYVCCFKLC</sequence>
<evidence type="ECO:0000256" key="1">
    <source>
        <dbReference type="ARBA" id="ARBA00022574"/>
    </source>
</evidence>
<dbReference type="GO" id="GO:1990234">
    <property type="term" value="C:transferase complex"/>
    <property type="evidence" value="ECO:0007669"/>
    <property type="project" value="UniProtKB-ARBA"/>
</dbReference>
<feature type="repeat" description="WD" evidence="3">
    <location>
        <begin position="54"/>
        <end position="96"/>
    </location>
</feature>
<dbReference type="InterPro" id="IPR001680">
    <property type="entry name" value="WD40_rpt"/>
</dbReference>
<dbReference type="Proteomes" id="UP000054018">
    <property type="component" value="Unassembled WGS sequence"/>
</dbReference>
<protein>
    <submittedName>
        <fullName evidence="5">Uncharacterized protein</fullName>
    </submittedName>
</protein>
<dbReference type="InterPro" id="IPR011047">
    <property type="entry name" value="Quinoprotein_ADH-like_sf"/>
</dbReference>
<dbReference type="OrthoDB" id="1667587at2759"/>
<feature type="region of interest" description="Disordered" evidence="4">
    <location>
        <begin position="334"/>
        <end position="359"/>
    </location>
</feature>
<dbReference type="Gene3D" id="2.130.10.10">
    <property type="entry name" value="YVTN repeat-like/Quinoprotein amine dehydrogenase"/>
    <property type="match status" value="2"/>
</dbReference>
<evidence type="ECO:0000256" key="4">
    <source>
        <dbReference type="SAM" id="MobiDB-lite"/>
    </source>
</evidence>
<dbReference type="AlphaFoldDB" id="A0A0C9YXE9"/>
<accession>A0A0C9YXE9</accession>
<dbReference type="STRING" id="765257.A0A0C9YXE9"/>